<name>A0ABD2FJU0_PAGBO</name>
<feature type="region of interest" description="Disordered" evidence="1">
    <location>
        <begin position="129"/>
        <end position="148"/>
    </location>
</feature>
<dbReference type="Proteomes" id="UP001619887">
    <property type="component" value="Unassembled WGS sequence"/>
</dbReference>
<sequence>MGSINKSERWTDEEVSALLEIYAKEVGSVTNDDEGEDGQLSGLETSELSLPDHRACSSPLPATKRKGKRARAENFLDIIKASEDRRAVAMSRHRDQMALMVSKAQETDDKMLAVMERQNEALKRHMEHQDHQHEVWAQRREQRQERQDEQLATFQKKFLEVLSQLVKVNRSSTL</sequence>
<dbReference type="EMBL" id="JBIYXZ010002089">
    <property type="protein sequence ID" value="KAL3041223.1"/>
    <property type="molecule type" value="Genomic_DNA"/>
</dbReference>
<comment type="caution">
    <text evidence="2">The sequence shown here is derived from an EMBL/GenBank/DDBJ whole genome shotgun (WGS) entry which is preliminary data.</text>
</comment>
<accession>A0ABD2FJU0</accession>
<evidence type="ECO:0000313" key="3">
    <source>
        <dbReference type="Proteomes" id="UP001619887"/>
    </source>
</evidence>
<protein>
    <submittedName>
        <fullName evidence="2">Uncharacterized protein</fullName>
    </submittedName>
</protein>
<reference evidence="2 3" key="1">
    <citation type="journal article" date="2022" name="G3 (Bethesda)">
        <title>Evaluating Illumina-, Nanopore-, and PacBio-based genome assembly strategies with the bald notothen, Trematomus borchgrevinki.</title>
        <authorList>
            <person name="Rayamajhi N."/>
            <person name="Cheng C.C."/>
            <person name="Catchen J.M."/>
        </authorList>
    </citation>
    <scope>NUCLEOTIDE SEQUENCE [LARGE SCALE GENOMIC DNA]</scope>
    <source>
        <strain evidence="2">AGRC-2024</strain>
    </source>
</reference>
<proteinExistence type="predicted"/>
<evidence type="ECO:0000313" key="2">
    <source>
        <dbReference type="EMBL" id="KAL3041223.1"/>
    </source>
</evidence>
<keyword evidence="3" id="KW-1185">Reference proteome</keyword>
<gene>
    <name evidence="2" type="ORF">OYC64_019430</name>
</gene>
<evidence type="ECO:0000256" key="1">
    <source>
        <dbReference type="SAM" id="MobiDB-lite"/>
    </source>
</evidence>
<dbReference type="AlphaFoldDB" id="A0ABD2FJU0"/>
<reference evidence="2 3" key="2">
    <citation type="journal article" date="2024" name="G3 (Bethesda)">
        <title>The genome of the cryopelagic Antarctic bald notothen, Trematomus borchgrevinki.</title>
        <authorList>
            <person name="Rayamajhi N."/>
            <person name="Rivera-Colon A.G."/>
            <person name="Minhas B.F."/>
            <person name="Cheng C.C."/>
            <person name="Catchen J.M."/>
        </authorList>
    </citation>
    <scope>NUCLEOTIDE SEQUENCE [LARGE SCALE GENOMIC DNA]</scope>
    <source>
        <strain evidence="2">AGRC-2024</strain>
    </source>
</reference>
<feature type="region of interest" description="Disordered" evidence="1">
    <location>
        <begin position="26"/>
        <end position="69"/>
    </location>
</feature>
<organism evidence="2 3">
    <name type="scientific">Pagothenia borchgrevinki</name>
    <name type="common">Bald rockcod</name>
    <name type="synonym">Trematomus borchgrevinki</name>
    <dbReference type="NCBI Taxonomy" id="8213"/>
    <lineage>
        <taxon>Eukaryota</taxon>
        <taxon>Metazoa</taxon>
        <taxon>Chordata</taxon>
        <taxon>Craniata</taxon>
        <taxon>Vertebrata</taxon>
        <taxon>Euteleostomi</taxon>
        <taxon>Actinopterygii</taxon>
        <taxon>Neopterygii</taxon>
        <taxon>Teleostei</taxon>
        <taxon>Neoteleostei</taxon>
        <taxon>Acanthomorphata</taxon>
        <taxon>Eupercaria</taxon>
        <taxon>Perciformes</taxon>
        <taxon>Notothenioidei</taxon>
        <taxon>Nototheniidae</taxon>
        <taxon>Pagothenia</taxon>
    </lineage>
</organism>